<evidence type="ECO:0000259" key="1">
    <source>
        <dbReference type="Pfam" id="PF00656"/>
    </source>
</evidence>
<dbReference type="Gene3D" id="3.40.50.1460">
    <property type="match status" value="1"/>
</dbReference>
<reference evidence="3" key="1">
    <citation type="journal article" date="2014" name="Proc. Natl. Acad. Sci. U.S.A.">
        <title>Extensive sampling of basidiomycete genomes demonstrates inadequacy of the white-rot/brown-rot paradigm for wood decay fungi.</title>
        <authorList>
            <person name="Riley R."/>
            <person name="Salamov A.A."/>
            <person name="Brown D.W."/>
            <person name="Nagy L.G."/>
            <person name="Floudas D."/>
            <person name="Held B.W."/>
            <person name="Levasseur A."/>
            <person name="Lombard V."/>
            <person name="Morin E."/>
            <person name="Otillar R."/>
            <person name="Lindquist E.A."/>
            <person name="Sun H."/>
            <person name="LaButti K.M."/>
            <person name="Schmutz J."/>
            <person name="Jabbour D."/>
            <person name="Luo H."/>
            <person name="Baker S.E."/>
            <person name="Pisabarro A.G."/>
            <person name="Walton J.D."/>
            <person name="Blanchette R.A."/>
            <person name="Henrissat B."/>
            <person name="Martin F."/>
            <person name="Cullen D."/>
            <person name="Hibbett D.S."/>
            <person name="Grigoriev I.V."/>
        </authorList>
    </citation>
    <scope>NUCLEOTIDE SEQUENCE [LARGE SCALE GENOMIC DNA]</scope>
    <source>
        <strain evidence="3">CBS 339.88</strain>
    </source>
</reference>
<proteinExistence type="predicted"/>
<dbReference type="EMBL" id="KL142417">
    <property type="protein sequence ID" value="KDR67099.1"/>
    <property type="molecule type" value="Genomic_DNA"/>
</dbReference>
<organism evidence="2 3">
    <name type="scientific">Galerina marginata (strain CBS 339.88)</name>
    <dbReference type="NCBI Taxonomy" id="685588"/>
    <lineage>
        <taxon>Eukaryota</taxon>
        <taxon>Fungi</taxon>
        <taxon>Dikarya</taxon>
        <taxon>Basidiomycota</taxon>
        <taxon>Agaricomycotina</taxon>
        <taxon>Agaricomycetes</taxon>
        <taxon>Agaricomycetidae</taxon>
        <taxon>Agaricales</taxon>
        <taxon>Agaricineae</taxon>
        <taxon>Strophariaceae</taxon>
        <taxon>Galerina</taxon>
    </lineage>
</organism>
<dbReference type="GO" id="GO:0004197">
    <property type="term" value="F:cysteine-type endopeptidase activity"/>
    <property type="evidence" value="ECO:0007669"/>
    <property type="project" value="InterPro"/>
</dbReference>
<dbReference type="Proteomes" id="UP000027222">
    <property type="component" value="Unassembled WGS sequence"/>
</dbReference>
<name>A0A067SHA4_GALM3</name>
<keyword evidence="3" id="KW-1185">Reference proteome</keyword>
<sequence>MAVRFSRIPHRMRTRKIHDGQFIHQSVLEEINAESVKGYRPKPQCPLKDGWGKIPSDWERIEKDPYSQAGEALAHLSQIEWETEHWASNKHIHVLSSLASYEVGRRSIVSYPTAHDILITSAWLECEAASKQEEPRQMVFDTIMNALAAFGTSPVGVRMYTRRLLKRLENSLAVHFPVDIIREPRVKRLREVMIDLLPQPSLFALTIGINDYSHPEIENLRGAVADADAVTEYLQNSLNVPSSQIVNLRNEDATREGILAAFVSLAHDERIRMGDPILIYYAGLGGKTHNPHSFDSEFIEVLIPQNYSPSVPSIPDRTLGALLNRLAMVKGNNITVIFDIDFFNGTGRGPHSLDFNETQASVVDRNSYDNTLSGDRMPNGVGSHRFLGYHSDNGRVYDEAGRGLFTIALLRVLERVRPEYITYLQLIEQMMAFLPSGQYPRYEGYHPRGTVFGFERPSLLHSVRCEGNVYTLDAGAAHEITMDSEFALYARPEAVSVQPPFMVMTPLEISVLTTTLKPRDISTQVPSFTTAIAVQTASIAEMDR</sequence>
<evidence type="ECO:0000313" key="2">
    <source>
        <dbReference type="EMBL" id="KDR67099.1"/>
    </source>
</evidence>
<evidence type="ECO:0000313" key="3">
    <source>
        <dbReference type="Proteomes" id="UP000027222"/>
    </source>
</evidence>
<dbReference type="OrthoDB" id="3223806at2759"/>
<accession>A0A067SHA4</accession>
<protein>
    <recommendedName>
        <fullName evidence="1">Peptidase C14 caspase domain-containing protein</fullName>
    </recommendedName>
</protein>
<feature type="domain" description="Peptidase C14 caspase" evidence="1">
    <location>
        <begin position="203"/>
        <end position="440"/>
    </location>
</feature>
<gene>
    <name evidence="2" type="ORF">GALMADRAFT_1129111</name>
</gene>
<dbReference type="Pfam" id="PF00656">
    <property type="entry name" value="Peptidase_C14"/>
    <property type="match status" value="1"/>
</dbReference>
<dbReference type="InterPro" id="IPR011600">
    <property type="entry name" value="Pept_C14_caspase"/>
</dbReference>
<dbReference type="GO" id="GO:0006508">
    <property type="term" value="P:proteolysis"/>
    <property type="evidence" value="ECO:0007669"/>
    <property type="project" value="InterPro"/>
</dbReference>
<dbReference type="HOGENOM" id="CLU_500618_0_0_1"/>
<dbReference type="AlphaFoldDB" id="A0A067SHA4"/>